<accession>A0A4Y2CLT4</accession>
<dbReference type="OrthoDB" id="5969272at2759"/>
<dbReference type="Gene3D" id="2.60.40.10">
    <property type="entry name" value="Immunoglobulins"/>
    <property type="match status" value="1"/>
</dbReference>
<evidence type="ECO:0000313" key="3">
    <source>
        <dbReference type="Proteomes" id="UP000499080"/>
    </source>
</evidence>
<reference evidence="2 3" key="1">
    <citation type="journal article" date="2019" name="Sci. Rep.">
        <title>Orb-weaving spider Araneus ventricosus genome elucidates the spidroin gene catalogue.</title>
        <authorList>
            <person name="Kono N."/>
            <person name="Nakamura H."/>
            <person name="Ohtoshi R."/>
            <person name="Moran D.A.P."/>
            <person name="Shinohara A."/>
            <person name="Yoshida Y."/>
            <person name="Fujiwara M."/>
            <person name="Mori M."/>
            <person name="Tomita M."/>
            <person name="Arakawa K."/>
        </authorList>
    </citation>
    <scope>NUCLEOTIDE SEQUENCE [LARGE SCALE GENOMIC DNA]</scope>
</reference>
<dbReference type="Proteomes" id="UP000499080">
    <property type="component" value="Unassembled WGS sequence"/>
</dbReference>
<proteinExistence type="predicted"/>
<dbReference type="InterPro" id="IPR007110">
    <property type="entry name" value="Ig-like_dom"/>
</dbReference>
<sequence>MEERPRQHIVRRCDSCIIAPITSRSCNNPPVLPGYDLSSEMGLKSHTAIIVSSREARTSLLIRLLLIRELAVSLEGFIANISHKEHHTALPQHPVLSNIYCGDDESGPRFRTEPPFRIEFSNSSGAEIRCTADGVPPPRISWQNREGANARDIPGIRYARSDGTLVFPPFAREDYRQDVHDTLYQCLASNGAGAIISKETHVRGVHQCHEERMVNNVFYVSPYGLQVAYLRKCEHFRADNCFVEEKRPYNSIMH</sequence>
<dbReference type="AlphaFoldDB" id="A0A4Y2CLT4"/>
<gene>
    <name evidence="2" type="primary">Dscam2_81</name>
    <name evidence="2" type="ORF">AVEN_252820_1</name>
</gene>
<protein>
    <submittedName>
        <fullName evidence="2">Down syndrome cell adhesion molecule-like protein Dscam2</fullName>
    </submittedName>
</protein>
<organism evidence="2 3">
    <name type="scientific">Araneus ventricosus</name>
    <name type="common">Orbweaver spider</name>
    <name type="synonym">Epeira ventricosa</name>
    <dbReference type="NCBI Taxonomy" id="182803"/>
    <lineage>
        <taxon>Eukaryota</taxon>
        <taxon>Metazoa</taxon>
        <taxon>Ecdysozoa</taxon>
        <taxon>Arthropoda</taxon>
        <taxon>Chelicerata</taxon>
        <taxon>Arachnida</taxon>
        <taxon>Araneae</taxon>
        <taxon>Araneomorphae</taxon>
        <taxon>Entelegynae</taxon>
        <taxon>Araneoidea</taxon>
        <taxon>Araneidae</taxon>
        <taxon>Araneus</taxon>
    </lineage>
</organism>
<feature type="domain" description="Ig-like" evidence="1">
    <location>
        <begin position="108"/>
        <end position="203"/>
    </location>
</feature>
<dbReference type="EMBL" id="BGPR01000208">
    <property type="protein sequence ID" value="GBM04874.1"/>
    <property type="molecule type" value="Genomic_DNA"/>
</dbReference>
<comment type="caution">
    <text evidence="2">The sequence shown here is derived from an EMBL/GenBank/DDBJ whole genome shotgun (WGS) entry which is preliminary data.</text>
</comment>
<dbReference type="PROSITE" id="PS50835">
    <property type="entry name" value="IG_LIKE"/>
    <property type="match status" value="1"/>
</dbReference>
<name>A0A4Y2CLT4_ARAVE</name>
<dbReference type="SUPFAM" id="SSF48726">
    <property type="entry name" value="Immunoglobulin"/>
    <property type="match status" value="1"/>
</dbReference>
<keyword evidence="3" id="KW-1185">Reference proteome</keyword>
<dbReference type="InterPro" id="IPR036179">
    <property type="entry name" value="Ig-like_dom_sf"/>
</dbReference>
<evidence type="ECO:0000313" key="2">
    <source>
        <dbReference type="EMBL" id="GBM04874.1"/>
    </source>
</evidence>
<dbReference type="InterPro" id="IPR013783">
    <property type="entry name" value="Ig-like_fold"/>
</dbReference>
<evidence type="ECO:0000259" key="1">
    <source>
        <dbReference type="PROSITE" id="PS50835"/>
    </source>
</evidence>